<dbReference type="InterPro" id="IPR039935">
    <property type="entry name" value="YML079W-like"/>
</dbReference>
<dbReference type="CDD" id="cd06121">
    <property type="entry name" value="cupin_YML079wp"/>
    <property type="match status" value="1"/>
</dbReference>
<sequence>MNELTPDEIRDLLKMQPHPEGGSYVESFRDEGNHQGRAYSTAIYFLLEAGETSHWHRVRDAAEGWHFYAGAPLALTMSANGHDAQSYRLGTNLAMGERPQIIVPANWWQTATSLGRWTLVGCTVAPGFEFSSFELAAPDWKPTPRKPKGV</sequence>
<evidence type="ECO:0000259" key="1">
    <source>
        <dbReference type="Pfam" id="PF06172"/>
    </source>
</evidence>
<dbReference type="OrthoDB" id="9798288at2"/>
<dbReference type="Pfam" id="PF06172">
    <property type="entry name" value="Cupin_5"/>
    <property type="match status" value="1"/>
</dbReference>
<gene>
    <name evidence="2" type="ORF">SU32_11760</name>
</gene>
<reference evidence="2 3" key="1">
    <citation type="submission" date="2015-01" db="EMBL/GenBank/DDBJ databases">
        <title>Ahrensia donghaiensis sp. nov., a novel dimethylsulphoniopropionate-cleavage bacterium isolated from seawater and emended descriptions of the genus Ahrensia and Ahrensia kielensis.</title>
        <authorList>
            <person name="Liu J."/>
        </authorList>
    </citation>
    <scope>NUCLEOTIDE SEQUENCE [LARGE SCALE GENOMIC DNA]</scope>
    <source>
        <strain evidence="2 3">LZD062</strain>
    </source>
</reference>
<dbReference type="Proteomes" id="UP000038011">
    <property type="component" value="Unassembled WGS sequence"/>
</dbReference>
<proteinExistence type="predicted"/>
<dbReference type="InterPro" id="IPR014710">
    <property type="entry name" value="RmlC-like_jellyroll"/>
</dbReference>
<dbReference type="EMBL" id="JXMU01000016">
    <property type="protein sequence ID" value="KPB00868.1"/>
    <property type="molecule type" value="Genomic_DNA"/>
</dbReference>
<evidence type="ECO:0000313" key="3">
    <source>
        <dbReference type="Proteomes" id="UP000038011"/>
    </source>
</evidence>
<organism evidence="2 3">
    <name type="scientific">Ahrensia marina</name>
    <dbReference type="NCBI Taxonomy" id="1514904"/>
    <lineage>
        <taxon>Bacteria</taxon>
        <taxon>Pseudomonadati</taxon>
        <taxon>Pseudomonadota</taxon>
        <taxon>Alphaproteobacteria</taxon>
        <taxon>Hyphomicrobiales</taxon>
        <taxon>Ahrensiaceae</taxon>
        <taxon>Ahrensia</taxon>
    </lineage>
</organism>
<protein>
    <submittedName>
        <fullName evidence="2">Cupin</fullName>
    </submittedName>
</protein>
<name>A0A0N0E779_9HYPH</name>
<dbReference type="AlphaFoldDB" id="A0A0N0E779"/>
<evidence type="ECO:0000313" key="2">
    <source>
        <dbReference type="EMBL" id="KPB00868.1"/>
    </source>
</evidence>
<accession>A0A0N0E779</accession>
<dbReference type="RefSeq" id="WP_053999562.1">
    <property type="nucleotide sequence ID" value="NZ_JXMU01000016.1"/>
</dbReference>
<keyword evidence="3" id="KW-1185">Reference proteome</keyword>
<feature type="domain" description="DUF985" evidence="1">
    <location>
        <begin position="11"/>
        <end position="136"/>
    </location>
</feature>
<dbReference type="PANTHER" id="PTHR33387:SF3">
    <property type="entry name" value="DUF985 DOMAIN-CONTAINING PROTEIN"/>
    <property type="match status" value="1"/>
</dbReference>
<dbReference type="PATRIC" id="fig|1514904.3.peg.1195"/>
<dbReference type="SUPFAM" id="SSF51182">
    <property type="entry name" value="RmlC-like cupins"/>
    <property type="match status" value="1"/>
</dbReference>
<comment type="caution">
    <text evidence="2">The sequence shown here is derived from an EMBL/GenBank/DDBJ whole genome shotgun (WGS) entry which is preliminary data.</text>
</comment>
<dbReference type="InterPro" id="IPR011051">
    <property type="entry name" value="RmlC_Cupin_sf"/>
</dbReference>
<dbReference type="InterPro" id="IPR009327">
    <property type="entry name" value="Cupin_DUF985"/>
</dbReference>
<dbReference type="PANTHER" id="PTHR33387">
    <property type="entry name" value="RMLC-LIKE JELLY ROLL FOLD PROTEIN"/>
    <property type="match status" value="1"/>
</dbReference>
<dbReference type="Gene3D" id="2.60.120.10">
    <property type="entry name" value="Jelly Rolls"/>
    <property type="match status" value="1"/>
</dbReference>
<dbReference type="STRING" id="1514904.SU32_11760"/>